<evidence type="ECO:0000256" key="4">
    <source>
        <dbReference type="ARBA" id="ARBA00022989"/>
    </source>
</evidence>
<dbReference type="Pfam" id="PF13396">
    <property type="entry name" value="PLDc_N"/>
    <property type="match status" value="1"/>
</dbReference>
<dbReference type="AlphaFoldDB" id="A0A0S1AXX9"/>
<protein>
    <submittedName>
        <fullName evidence="8">Transmembrane cardiolipin synthetase</fullName>
    </submittedName>
</protein>
<gene>
    <name evidence="8" type="primary">cls_2</name>
    <name evidence="8" type="ORF">AOT14_11910</name>
</gene>
<dbReference type="OrthoDB" id="9762009at2"/>
<feature type="domain" description="PLD phosphodiesterase" evidence="7">
    <location>
        <begin position="412"/>
        <end position="439"/>
    </location>
</feature>
<dbReference type="SUPFAM" id="SSF56024">
    <property type="entry name" value="Phospholipase D/nuclease"/>
    <property type="match status" value="2"/>
</dbReference>
<keyword evidence="5 6" id="KW-0472">Membrane</keyword>
<dbReference type="InterPro" id="IPR001736">
    <property type="entry name" value="PLipase_D/transphosphatidylase"/>
</dbReference>
<dbReference type="PROSITE" id="PS50035">
    <property type="entry name" value="PLD"/>
    <property type="match status" value="2"/>
</dbReference>
<dbReference type="Proteomes" id="UP000061010">
    <property type="component" value="Chromosome"/>
</dbReference>
<dbReference type="InterPro" id="IPR027379">
    <property type="entry name" value="CLS_N"/>
</dbReference>
<keyword evidence="4 6" id="KW-1133">Transmembrane helix</keyword>
<dbReference type="PANTHER" id="PTHR21248:SF22">
    <property type="entry name" value="PHOSPHOLIPASE D"/>
    <property type="match status" value="1"/>
</dbReference>
<evidence type="ECO:0000256" key="2">
    <source>
        <dbReference type="ARBA" id="ARBA00022475"/>
    </source>
</evidence>
<dbReference type="RefSeq" id="WP_054664127.1">
    <property type="nucleotide sequence ID" value="NZ_JAJTTN010000007.1"/>
</dbReference>
<evidence type="ECO:0000313" key="8">
    <source>
        <dbReference type="EMBL" id="ALJ27602.1"/>
    </source>
</evidence>
<sequence>MVPEAGGAHAPLQWTIAALAFAAHLLVAARALTRANRTPASRAAWVAVVMLAPGVGMLAYLLLGETSIGRARFHRVEQVLRRMGAAAAAAPPAAPVTVVDGAVPLLELARTINGLPAVGGNRVQLLGDEGSPADAPERDCRRALDALVADIEQARESVHIAVYIWLDDGAGGRLADAVAAAARRGVACRVMVDALGSRAFIDGPRWKQLAQAGVRQLKTLDDIHRLQHVVFSRMDLRDHRKIVVIDNRIAYCGSQNLADPEFRVKPAQAPWIDLLLRCQGPVVAQIQFLFLSGWIPETGEAGLEGYAAAAAPAWHEDGCVAMAFETGPVARHNVMADMYVACIYAARRELVITTPYFVPDESILRAICAAPRRGVRTTLVLPRRNDSWLVGQASRSTYGDLLRSGVEVHEYPLGLLHAKSLTVDGQVALVGSANIDRRSLELNFENSLLVADPRVTAAIRRRQDRYLSVSVPVTVQQVQGWSFATRLVQNAVAMMSPVL</sequence>
<reference evidence="8 9" key="1">
    <citation type="journal article" date="2015" name="Genome Announc.">
        <title>Complete Genome Sequencing of Stenotrophomonas acidaminiphila ZAC14D2_NAIMI4_2, a Multidrug-Resistant Strain Isolated from Sediments of a Polluted River in Mexico, Uncovers New Antibiotic Resistance Genes and a Novel Class-II Lasso Peptide Biosynthesis Gene Cluster.</title>
        <authorList>
            <person name="Vinuesa P."/>
            <person name="Ochoa-Sanchez L.E."/>
        </authorList>
    </citation>
    <scope>NUCLEOTIDE SEQUENCE [LARGE SCALE GENOMIC DNA]</scope>
    <source>
        <strain evidence="8 9">ZAC14D2_NAIMI4_2</strain>
    </source>
</reference>
<evidence type="ECO:0000256" key="3">
    <source>
        <dbReference type="ARBA" id="ARBA00022692"/>
    </source>
</evidence>
<dbReference type="GO" id="GO:0005886">
    <property type="term" value="C:plasma membrane"/>
    <property type="evidence" value="ECO:0007669"/>
    <property type="project" value="UniProtKB-SubCell"/>
</dbReference>
<evidence type="ECO:0000259" key="7">
    <source>
        <dbReference type="PROSITE" id="PS50035"/>
    </source>
</evidence>
<feature type="domain" description="PLD phosphodiesterase" evidence="7">
    <location>
        <begin position="234"/>
        <end position="261"/>
    </location>
</feature>
<keyword evidence="9" id="KW-1185">Reference proteome</keyword>
<feature type="transmembrane region" description="Helical" evidence="6">
    <location>
        <begin position="12"/>
        <end position="32"/>
    </location>
</feature>
<comment type="subcellular location">
    <subcellularLocation>
        <location evidence="1">Cell membrane</location>
        <topology evidence="1">Multi-pass membrane protein</topology>
    </subcellularLocation>
</comment>
<evidence type="ECO:0000256" key="5">
    <source>
        <dbReference type="ARBA" id="ARBA00023136"/>
    </source>
</evidence>
<dbReference type="KEGG" id="sacz:AOT14_11910"/>
<dbReference type="InterPro" id="IPR025202">
    <property type="entry name" value="PLD-like_dom"/>
</dbReference>
<dbReference type="SMART" id="SM00155">
    <property type="entry name" value="PLDc"/>
    <property type="match status" value="2"/>
</dbReference>
<proteinExistence type="predicted"/>
<dbReference type="Gene3D" id="3.30.870.10">
    <property type="entry name" value="Endonuclease Chain A"/>
    <property type="match status" value="2"/>
</dbReference>
<keyword evidence="2" id="KW-1003">Cell membrane</keyword>
<dbReference type="GO" id="GO:0032049">
    <property type="term" value="P:cardiolipin biosynthetic process"/>
    <property type="evidence" value="ECO:0007669"/>
    <property type="project" value="UniProtKB-ARBA"/>
</dbReference>
<name>A0A0S1AXX9_9GAMM</name>
<dbReference type="PANTHER" id="PTHR21248">
    <property type="entry name" value="CARDIOLIPIN SYNTHASE"/>
    <property type="match status" value="1"/>
</dbReference>
<organism evidence="8 9">
    <name type="scientific">Stenotrophomonas acidaminiphila</name>
    <dbReference type="NCBI Taxonomy" id="128780"/>
    <lineage>
        <taxon>Bacteria</taxon>
        <taxon>Pseudomonadati</taxon>
        <taxon>Pseudomonadota</taxon>
        <taxon>Gammaproteobacteria</taxon>
        <taxon>Lysobacterales</taxon>
        <taxon>Lysobacteraceae</taxon>
        <taxon>Stenotrophomonas</taxon>
    </lineage>
</organism>
<evidence type="ECO:0000313" key="9">
    <source>
        <dbReference type="Proteomes" id="UP000061010"/>
    </source>
</evidence>
<dbReference type="EMBL" id="CP012900">
    <property type="protein sequence ID" value="ALJ27602.1"/>
    <property type="molecule type" value="Genomic_DNA"/>
</dbReference>
<dbReference type="PATRIC" id="fig|128780.6.peg.1193"/>
<evidence type="ECO:0000256" key="1">
    <source>
        <dbReference type="ARBA" id="ARBA00004651"/>
    </source>
</evidence>
<dbReference type="CDD" id="cd09158">
    <property type="entry name" value="PLDc_EcCLS_like_2"/>
    <property type="match status" value="1"/>
</dbReference>
<dbReference type="GO" id="GO:0030572">
    <property type="term" value="F:phosphatidyltransferase activity"/>
    <property type="evidence" value="ECO:0007669"/>
    <property type="project" value="UniProtKB-ARBA"/>
</dbReference>
<evidence type="ECO:0000256" key="6">
    <source>
        <dbReference type="SAM" id="Phobius"/>
    </source>
</evidence>
<accession>A0A0S1AXX9</accession>
<keyword evidence="3 6" id="KW-0812">Transmembrane</keyword>
<feature type="transmembrane region" description="Helical" evidence="6">
    <location>
        <begin position="44"/>
        <end position="63"/>
    </location>
</feature>
<dbReference type="Pfam" id="PF13091">
    <property type="entry name" value="PLDc_2"/>
    <property type="match status" value="2"/>
</dbReference>